<sequence>MLAGWVLGHAAASGLMNRPDPATRDRVLIAEHPLRCAIFLDQNGRALSSEHPPRVLAGDPASLVDRLVALDSFRDPAFSLVALGRWGKALGRELGIPPIGRSMGQDLWIAPGRALIEEQWSETTVACVAADDVARCLRFAARKDIAVCFSASQPETAPPPLLADEAAGLESIYIREEHGRTARIDARPMGAGFVQRLERYGDVVDRREIAPRRVIVTSSPALKGASPRLARYAVSAPLGRAARLTSVEGLSTYLAEMGCRGWDVLLHVEAHFGGLIRESLWPGPPRMRLGPWLALRLAEELEAEGRGDSPDAEELSRAFPFLRWGEHELCLIGTLDQDQDLSIDPRGFVFLGDREIGQLSCLAQSVLGMLEKTALVDERVNGWGRLAALVVDRDLGGDFAEQAGTTRVDEASDVVSAHHVGELSWIHRVSELGPNRAETRIVARISEELVRLARLARELAPEAKLRVVTSSLEGQPRLAALHAAGLRDVTSMH</sequence>
<reference evidence="1 2" key="1">
    <citation type="submission" date="2014-02" db="EMBL/GenBank/DDBJ databases">
        <title>The small core and large imbalanced accessory genome model reveals a collaborative survival strategy of Sorangium cellulosum strains in nature.</title>
        <authorList>
            <person name="Han K."/>
            <person name="Peng R."/>
            <person name="Blom J."/>
            <person name="Li Y.-Z."/>
        </authorList>
    </citation>
    <scope>NUCLEOTIDE SEQUENCE [LARGE SCALE GENOMIC DNA]</scope>
    <source>
        <strain evidence="1 2">So0157-18</strain>
    </source>
</reference>
<evidence type="ECO:0000313" key="1">
    <source>
        <dbReference type="EMBL" id="KYF53330.1"/>
    </source>
</evidence>
<name>A0A150PCF0_SORCE</name>
<comment type="caution">
    <text evidence="1">The sequence shown here is derived from an EMBL/GenBank/DDBJ whole genome shotgun (WGS) entry which is preliminary data.</text>
</comment>
<gene>
    <name evidence="1" type="ORF">BE04_22215</name>
</gene>
<proteinExistence type="predicted"/>
<protein>
    <submittedName>
        <fullName evidence="1">Uncharacterized protein</fullName>
    </submittedName>
</protein>
<dbReference type="EMBL" id="JELX01003079">
    <property type="protein sequence ID" value="KYF53330.1"/>
    <property type="molecule type" value="Genomic_DNA"/>
</dbReference>
<dbReference type="AlphaFoldDB" id="A0A150PCF0"/>
<dbReference type="Proteomes" id="UP000075604">
    <property type="component" value="Unassembled WGS sequence"/>
</dbReference>
<organism evidence="1 2">
    <name type="scientific">Sorangium cellulosum</name>
    <name type="common">Polyangium cellulosum</name>
    <dbReference type="NCBI Taxonomy" id="56"/>
    <lineage>
        <taxon>Bacteria</taxon>
        <taxon>Pseudomonadati</taxon>
        <taxon>Myxococcota</taxon>
        <taxon>Polyangia</taxon>
        <taxon>Polyangiales</taxon>
        <taxon>Polyangiaceae</taxon>
        <taxon>Sorangium</taxon>
    </lineage>
</organism>
<evidence type="ECO:0000313" key="2">
    <source>
        <dbReference type="Proteomes" id="UP000075604"/>
    </source>
</evidence>
<accession>A0A150PCF0</accession>